<dbReference type="AlphaFoldDB" id="A0A3N1HI57"/>
<evidence type="ECO:0000256" key="1">
    <source>
        <dbReference type="SAM" id="SignalP"/>
    </source>
</evidence>
<dbReference type="RefSeq" id="WP_123746999.1">
    <property type="nucleotide sequence ID" value="NZ_RJKM01000001.1"/>
</dbReference>
<gene>
    <name evidence="2" type="ORF">EDD40_7468</name>
</gene>
<feature type="chain" id="PRO_5018116258" description="Secreted protein" evidence="1">
    <location>
        <begin position="25"/>
        <end position="74"/>
    </location>
</feature>
<dbReference type="EMBL" id="RJKM01000001">
    <property type="protein sequence ID" value="ROP41982.1"/>
    <property type="molecule type" value="Genomic_DNA"/>
</dbReference>
<proteinExistence type="predicted"/>
<organism evidence="2 3">
    <name type="scientific">Saccharothrix texasensis</name>
    <dbReference type="NCBI Taxonomy" id="103734"/>
    <lineage>
        <taxon>Bacteria</taxon>
        <taxon>Bacillati</taxon>
        <taxon>Actinomycetota</taxon>
        <taxon>Actinomycetes</taxon>
        <taxon>Pseudonocardiales</taxon>
        <taxon>Pseudonocardiaceae</taxon>
        <taxon>Saccharothrix</taxon>
    </lineage>
</organism>
<feature type="signal peptide" evidence="1">
    <location>
        <begin position="1"/>
        <end position="24"/>
    </location>
</feature>
<reference evidence="2 3" key="1">
    <citation type="submission" date="2018-11" db="EMBL/GenBank/DDBJ databases">
        <title>Sequencing the genomes of 1000 actinobacteria strains.</title>
        <authorList>
            <person name="Klenk H.-P."/>
        </authorList>
    </citation>
    <scope>NUCLEOTIDE SEQUENCE [LARGE SCALE GENOMIC DNA]</scope>
    <source>
        <strain evidence="2 3">DSM 44231</strain>
    </source>
</reference>
<dbReference type="Proteomes" id="UP000268727">
    <property type="component" value="Unassembled WGS sequence"/>
</dbReference>
<evidence type="ECO:0000313" key="2">
    <source>
        <dbReference type="EMBL" id="ROP41982.1"/>
    </source>
</evidence>
<evidence type="ECO:0000313" key="3">
    <source>
        <dbReference type="Proteomes" id="UP000268727"/>
    </source>
</evidence>
<keyword evidence="1" id="KW-0732">Signal</keyword>
<keyword evidence="3" id="KW-1185">Reference proteome</keyword>
<name>A0A3N1HI57_9PSEU</name>
<evidence type="ECO:0008006" key="4">
    <source>
        <dbReference type="Google" id="ProtNLM"/>
    </source>
</evidence>
<sequence length="74" mass="8233">MPRRLLAFAITLAAAVLVAPPAHAAGFEVNGYWTDESECVAWKQSVIDEGWAEVYPYGVYCLHDAQGYYSMAKY</sequence>
<protein>
    <recommendedName>
        <fullName evidence="4">Secreted protein</fullName>
    </recommendedName>
</protein>
<comment type="caution">
    <text evidence="2">The sequence shown here is derived from an EMBL/GenBank/DDBJ whole genome shotgun (WGS) entry which is preliminary data.</text>
</comment>
<accession>A0A3N1HI57</accession>